<dbReference type="EC" id="6.3.5.13" evidence="2"/>
<keyword evidence="1 2" id="KW-0315">Glutamine amidotransferase</keyword>
<dbReference type="GO" id="GO:0016740">
    <property type="term" value="F:transferase activity"/>
    <property type="evidence" value="ECO:0007669"/>
    <property type="project" value="UniProtKB-KW"/>
</dbReference>
<dbReference type="EC" id="3.5.1.2" evidence="2"/>
<feature type="active site" description="Nucleophile" evidence="2">
    <location>
        <position position="106"/>
    </location>
</feature>
<keyword evidence="2" id="KW-0436">Ligase</keyword>
<dbReference type="GO" id="GO:0008360">
    <property type="term" value="P:regulation of cell shape"/>
    <property type="evidence" value="ECO:0007669"/>
    <property type="project" value="UniProtKB-KW"/>
</dbReference>
<dbReference type="PANTHER" id="PTHR21343">
    <property type="entry name" value="DETHIOBIOTIN SYNTHETASE"/>
    <property type="match status" value="1"/>
</dbReference>
<dbReference type="InterPro" id="IPR011698">
    <property type="entry name" value="GATase_3"/>
</dbReference>
<dbReference type="KEGG" id="kbs:EPA93_41675"/>
<dbReference type="GO" id="GO:0009252">
    <property type="term" value="P:peptidoglycan biosynthetic process"/>
    <property type="evidence" value="ECO:0007669"/>
    <property type="project" value="UniProtKB-UniRule"/>
</dbReference>
<protein>
    <recommendedName>
        <fullName evidence="2">Lipid II isoglutaminyl synthase (glutamine-hydrolyzing) subunit GatD</fullName>
        <ecNumber evidence="2">6.3.5.13</ecNumber>
    </recommendedName>
    <alternativeName>
        <fullName evidence="2">Lipid II isoglutaminyl synthase glutaminase subunit</fullName>
        <ecNumber evidence="2">3.5.1.2</ecNumber>
    </alternativeName>
</protein>
<sequence length="308" mass="33770">MTQSFKSPFNQSLTLTLGHLYPDQLNLYGDRGNILTLRRRCQMRGIELRVVGLGMGDALAPDEYDLLFIGGGQDKEQAPVAQDLYEVKGIGLWAAIEDDMPVLAVCGGYQLLAHYYRPAEGPDMRGLGVFDAWTIHRGWRSQRCVGDIAISWNGSTLVGFENHGGQTYLGTAKPLGRVLKGYGNNAEDHSEGAIYRNTFGTYMHGSLLPKNPHFADYLLDLALRRKYGARLDMLSTEEPEASNGANHSGLSLISGSTNGIVPTATLVQKSTILLTQLDDKLEWEAHASILERLGLHSEAAAVLRRLKG</sequence>
<dbReference type="AlphaFoldDB" id="A0A4P6K3S5"/>
<evidence type="ECO:0000256" key="1">
    <source>
        <dbReference type="ARBA" id="ARBA00022962"/>
    </source>
</evidence>
<name>A0A4P6K3S5_KTERU</name>
<dbReference type="GO" id="GO:0140282">
    <property type="term" value="F:carbon-nitrogen ligase activity on lipid II"/>
    <property type="evidence" value="ECO:0007669"/>
    <property type="project" value="UniProtKB-UniRule"/>
</dbReference>
<gene>
    <name evidence="2" type="primary">gatD</name>
    <name evidence="4" type="ORF">EPA93_41675</name>
</gene>
<keyword evidence="2" id="KW-0961">Cell wall biogenesis/degradation</keyword>
<dbReference type="GO" id="GO:0004359">
    <property type="term" value="F:glutaminase activity"/>
    <property type="evidence" value="ECO:0007669"/>
    <property type="project" value="UniProtKB-UniRule"/>
</dbReference>
<comment type="subunit">
    <text evidence="2">Forms a heterodimer with MurT.</text>
</comment>
<dbReference type="HAMAP" id="MF_02213">
    <property type="entry name" value="Lipid_II_synth_GatD"/>
    <property type="match status" value="1"/>
</dbReference>
<dbReference type="CDD" id="cd01750">
    <property type="entry name" value="GATase1_CobQ"/>
    <property type="match status" value="1"/>
</dbReference>
<accession>A0A4P6K3S5</accession>
<comment type="similarity">
    <text evidence="2">Belongs to the CobB/CobQ family. GatD subfamily.</text>
</comment>
<dbReference type="InterPro" id="IPR033949">
    <property type="entry name" value="CobQ_GATase1"/>
</dbReference>
<evidence type="ECO:0000256" key="2">
    <source>
        <dbReference type="HAMAP-Rule" id="MF_02213"/>
    </source>
</evidence>
<reference evidence="4 5" key="1">
    <citation type="submission" date="2019-01" db="EMBL/GenBank/DDBJ databases">
        <title>Ktedonosporobacter rubrisoli SCAWS-G2.</title>
        <authorList>
            <person name="Huang Y."/>
            <person name="Yan B."/>
        </authorList>
    </citation>
    <scope>NUCLEOTIDE SEQUENCE [LARGE SCALE GENOMIC DNA]</scope>
    <source>
        <strain evidence="4 5">SCAWS-G2</strain>
    </source>
</reference>
<dbReference type="PANTHER" id="PTHR21343:SF9">
    <property type="entry name" value="LIPID II ISOGLUTAMINYL SYNTHASE (GLUTAMINE-HYDROLYZING) SUBUNIT GATD"/>
    <property type="match status" value="1"/>
</dbReference>
<dbReference type="Proteomes" id="UP000290365">
    <property type="component" value="Chromosome"/>
</dbReference>
<comment type="pathway">
    <text evidence="2">Cell wall biogenesis; peptidoglycan biosynthesis.</text>
</comment>
<organism evidence="4 5">
    <name type="scientific">Ktedonosporobacter rubrisoli</name>
    <dbReference type="NCBI Taxonomy" id="2509675"/>
    <lineage>
        <taxon>Bacteria</taxon>
        <taxon>Bacillati</taxon>
        <taxon>Chloroflexota</taxon>
        <taxon>Ktedonobacteria</taxon>
        <taxon>Ktedonobacterales</taxon>
        <taxon>Ktedonosporobacteraceae</taxon>
        <taxon>Ktedonosporobacter</taxon>
    </lineage>
</organism>
<dbReference type="Gene3D" id="3.40.50.880">
    <property type="match status" value="1"/>
</dbReference>
<feature type="active site" evidence="2">
    <location>
        <position position="204"/>
    </location>
</feature>
<keyword evidence="2" id="KW-0378">Hydrolase</keyword>
<dbReference type="InterPro" id="IPR029062">
    <property type="entry name" value="Class_I_gatase-like"/>
</dbReference>
<feature type="domain" description="CobB/CobQ-like glutamine amidotransferase" evidence="3">
    <location>
        <begin position="18"/>
        <end position="211"/>
    </location>
</feature>
<dbReference type="GO" id="GO:0071555">
    <property type="term" value="P:cell wall organization"/>
    <property type="evidence" value="ECO:0007669"/>
    <property type="project" value="UniProtKB-KW"/>
</dbReference>
<dbReference type="RefSeq" id="WP_129893215.1">
    <property type="nucleotide sequence ID" value="NZ_CP035758.1"/>
</dbReference>
<dbReference type="SUPFAM" id="SSF52317">
    <property type="entry name" value="Class I glutamine amidotransferase-like"/>
    <property type="match status" value="1"/>
</dbReference>
<evidence type="ECO:0000259" key="3">
    <source>
        <dbReference type="Pfam" id="PF07685"/>
    </source>
</evidence>
<dbReference type="UniPathway" id="UPA00219"/>
<dbReference type="EMBL" id="CP035758">
    <property type="protein sequence ID" value="QBD82146.1"/>
    <property type="molecule type" value="Genomic_DNA"/>
</dbReference>
<keyword evidence="4" id="KW-0808">Transferase</keyword>
<dbReference type="OrthoDB" id="9782045at2"/>
<keyword evidence="5" id="KW-1185">Reference proteome</keyword>
<keyword evidence="2" id="KW-0133">Cell shape</keyword>
<feature type="binding site" evidence="2">
    <location>
        <position position="143"/>
    </location>
    <ligand>
        <name>substrate</name>
    </ligand>
</feature>
<proteinExistence type="inferred from homology"/>
<dbReference type="PROSITE" id="PS51274">
    <property type="entry name" value="GATASE_COBBQ"/>
    <property type="match status" value="1"/>
</dbReference>
<evidence type="ECO:0000313" key="5">
    <source>
        <dbReference type="Proteomes" id="UP000290365"/>
    </source>
</evidence>
<dbReference type="InterPro" id="IPR043702">
    <property type="entry name" value="Lipid_II_synth_GatD"/>
</dbReference>
<comment type="function">
    <text evidence="2">The lipid II isoglutaminyl synthase complex catalyzes the formation of alpha-D-isoglutamine in the cell wall lipid II stem peptide. The GatD subunit catalyzes the hydrolysis of glutamine to glutamate and ammonia. The resulting ammonia molecule is channeled to the active site of MurT.</text>
</comment>
<dbReference type="GO" id="GO:0009236">
    <property type="term" value="P:cobalamin biosynthetic process"/>
    <property type="evidence" value="ECO:0007669"/>
    <property type="project" value="InterPro"/>
</dbReference>
<dbReference type="Pfam" id="PF07685">
    <property type="entry name" value="GATase_3"/>
    <property type="match status" value="1"/>
</dbReference>
<keyword evidence="2" id="KW-0573">Peptidoglycan synthesis</keyword>
<evidence type="ECO:0000313" key="4">
    <source>
        <dbReference type="EMBL" id="QBD82146.1"/>
    </source>
</evidence>
<comment type="catalytic activity">
    <reaction evidence="2">
        <text>beta-D-GlcNAc-(1-&gt;4)-Mur2Ac(oyl-L-Ala-gamma-D-Glu-L-Lys-D-Ala-D-Ala)-di-trans,octa-cis-undecaprenyl diphosphate + L-glutamine + ATP + H2O = beta-D-GlcNAc-(1-&gt;4)-Mur2Ac(oyl-L-Ala-D-isoglutaminyl-L-Lys-D-Ala-D-Ala)-di-trans,octa-cis-undecaprenyl diphosphate + L-glutamate + ADP + phosphate + H(+)</text>
        <dbReference type="Rhea" id="RHEA:57928"/>
        <dbReference type="ChEBI" id="CHEBI:15377"/>
        <dbReference type="ChEBI" id="CHEBI:15378"/>
        <dbReference type="ChEBI" id="CHEBI:29985"/>
        <dbReference type="ChEBI" id="CHEBI:30616"/>
        <dbReference type="ChEBI" id="CHEBI:43474"/>
        <dbReference type="ChEBI" id="CHEBI:58359"/>
        <dbReference type="ChEBI" id="CHEBI:60033"/>
        <dbReference type="ChEBI" id="CHEBI:62233"/>
        <dbReference type="ChEBI" id="CHEBI:456216"/>
        <dbReference type="EC" id="6.3.5.13"/>
    </reaction>
</comment>
<comment type="catalytic activity">
    <reaction evidence="2">
        <text>L-glutamine + H2O = L-glutamate + NH4(+)</text>
        <dbReference type="Rhea" id="RHEA:15889"/>
        <dbReference type="ChEBI" id="CHEBI:15377"/>
        <dbReference type="ChEBI" id="CHEBI:28938"/>
        <dbReference type="ChEBI" id="CHEBI:29985"/>
        <dbReference type="ChEBI" id="CHEBI:58359"/>
        <dbReference type="EC" id="3.5.1.2"/>
    </reaction>
</comment>